<reference evidence="1 2" key="1">
    <citation type="submission" date="2024-04" db="EMBL/GenBank/DDBJ databases">
        <authorList>
            <person name="Waldvogel A.-M."/>
            <person name="Schoenle A."/>
        </authorList>
    </citation>
    <scope>NUCLEOTIDE SEQUENCE [LARGE SCALE GENOMIC DNA]</scope>
</reference>
<keyword evidence="2" id="KW-1185">Reference proteome</keyword>
<dbReference type="Proteomes" id="UP001497482">
    <property type="component" value="Chromosome 2"/>
</dbReference>
<evidence type="ECO:0000313" key="1">
    <source>
        <dbReference type="EMBL" id="CAL1593523.1"/>
    </source>
</evidence>
<proteinExistence type="predicted"/>
<dbReference type="EMBL" id="OZ035824">
    <property type="protein sequence ID" value="CAL1593523.1"/>
    <property type="molecule type" value="Genomic_DNA"/>
</dbReference>
<protein>
    <submittedName>
        <fullName evidence="1">Uncharacterized protein</fullName>
    </submittedName>
</protein>
<name>A0AAV2KXW9_KNICA</name>
<organism evidence="1 2">
    <name type="scientific">Knipowitschia caucasica</name>
    <name type="common">Caucasian dwarf goby</name>
    <name type="synonym">Pomatoschistus caucasicus</name>
    <dbReference type="NCBI Taxonomy" id="637954"/>
    <lineage>
        <taxon>Eukaryota</taxon>
        <taxon>Metazoa</taxon>
        <taxon>Chordata</taxon>
        <taxon>Craniata</taxon>
        <taxon>Vertebrata</taxon>
        <taxon>Euteleostomi</taxon>
        <taxon>Actinopterygii</taxon>
        <taxon>Neopterygii</taxon>
        <taxon>Teleostei</taxon>
        <taxon>Neoteleostei</taxon>
        <taxon>Acanthomorphata</taxon>
        <taxon>Gobiaria</taxon>
        <taxon>Gobiiformes</taxon>
        <taxon>Gobioidei</taxon>
        <taxon>Gobiidae</taxon>
        <taxon>Gobiinae</taxon>
        <taxon>Knipowitschia</taxon>
    </lineage>
</organism>
<evidence type="ECO:0000313" key="2">
    <source>
        <dbReference type="Proteomes" id="UP001497482"/>
    </source>
</evidence>
<gene>
    <name evidence="1" type="ORF">KC01_LOCUS22618</name>
</gene>
<accession>A0AAV2KXW9</accession>
<dbReference type="AlphaFoldDB" id="A0AAV2KXW9"/>
<sequence length="111" mass="11422">MGADSSEVRRSVFAPEITYHAEACSLLPPPEAEATAYDAAGLAQAHGCHGPGRLGVSVGGLLTRALSVWTDTHTHVMTFAHVGPAPSSASALCLNPAALLHLSCDFGVVWS</sequence>